<proteinExistence type="predicted"/>
<evidence type="ECO:0000313" key="2">
    <source>
        <dbReference type="EMBL" id="QHU19891.1"/>
    </source>
</evidence>
<name>A0A6C0KRR6_9ZZZZ</name>
<reference evidence="2" key="1">
    <citation type="journal article" date="2020" name="Nature">
        <title>Giant virus diversity and host interactions through global metagenomics.</title>
        <authorList>
            <person name="Schulz F."/>
            <person name="Roux S."/>
            <person name="Paez-Espino D."/>
            <person name="Jungbluth S."/>
            <person name="Walsh D.A."/>
            <person name="Denef V.J."/>
            <person name="McMahon K.D."/>
            <person name="Konstantinidis K.T."/>
            <person name="Eloe-Fadrosh E.A."/>
            <person name="Kyrpides N.C."/>
            <person name="Woyke T."/>
        </authorList>
    </citation>
    <scope>NUCLEOTIDE SEQUENCE</scope>
    <source>
        <strain evidence="2">GVMAG-S-3300013014-113</strain>
    </source>
</reference>
<dbReference type="AlphaFoldDB" id="A0A6C0KRR6"/>
<sequence>MLNISTTLKETKEKKKKSKQLKVVSIDLIQTQAHEQDKDKVKDKDKDKDKDKEQDKEKLELERLKEQETLQKQKADLAINNIDLRYFANQNHNPSFRTNKLEQLLSTNYLLKDIYTNIEENIATYKEQIIKYNATTLEKLIENSDDSKIANGEKYKLYYLLYILNLISHLKEKKLKNSIKEELKDFTNAHNYCDDTSLNDFNLHNATLNSMCAKKCITNLDLFVVRKSSNTKRKILPQKRS</sequence>
<evidence type="ECO:0000256" key="1">
    <source>
        <dbReference type="SAM" id="MobiDB-lite"/>
    </source>
</evidence>
<dbReference type="EMBL" id="MN740957">
    <property type="protein sequence ID" value="QHU19891.1"/>
    <property type="molecule type" value="Genomic_DNA"/>
</dbReference>
<feature type="compositionally biased region" description="Basic and acidic residues" evidence="1">
    <location>
        <begin position="34"/>
        <end position="56"/>
    </location>
</feature>
<accession>A0A6C0KRR6</accession>
<organism evidence="2">
    <name type="scientific">viral metagenome</name>
    <dbReference type="NCBI Taxonomy" id="1070528"/>
    <lineage>
        <taxon>unclassified sequences</taxon>
        <taxon>metagenomes</taxon>
        <taxon>organismal metagenomes</taxon>
    </lineage>
</organism>
<feature type="region of interest" description="Disordered" evidence="1">
    <location>
        <begin position="33"/>
        <end position="56"/>
    </location>
</feature>
<protein>
    <submittedName>
        <fullName evidence="2">Uncharacterized protein</fullName>
    </submittedName>
</protein>